<evidence type="ECO:0000313" key="3">
    <source>
        <dbReference type="Proteomes" id="UP000297245"/>
    </source>
</evidence>
<dbReference type="Pfam" id="PF22041">
    <property type="entry name" value="GST_C_7"/>
    <property type="match status" value="1"/>
</dbReference>
<dbReference type="InterPro" id="IPR004045">
    <property type="entry name" value="Glutathione_S-Trfase_N"/>
</dbReference>
<keyword evidence="3" id="KW-1185">Reference proteome</keyword>
<protein>
    <recommendedName>
        <fullName evidence="1">GST N-terminal domain-containing protein</fullName>
    </recommendedName>
</protein>
<dbReference type="SUPFAM" id="SSF47616">
    <property type="entry name" value="GST C-terminal domain-like"/>
    <property type="match status" value="1"/>
</dbReference>
<dbReference type="Gene3D" id="1.20.1050.10">
    <property type="match status" value="1"/>
</dbReference>
<dbReference type="InterPro" id="IPR036249">
    <property type="entry name" value="Thioredoxin-like_sf"/>
</dbReference>
<dbReference type="PROSITE" id="PS50404">
    <property type="entry name" value="GST_NTER"/>
    <property type="match status" value="1"/>
</dbReference>
<dbReference type="OrthoDB" id="4951845at2759"/>
<dbReference type="GO" id="GO:0004364">
    <property type="term" value="F:glutathione transferase activity"/>
    <property type="evidence" value="ECO:0007669"/>
    <property type="project" value="TreeGrafter"/>
</dbReference>
<evidence type="ECO:0000259" key="1">
    <source>
        <dbReference type="PROSITE" id="PS50404"/>
    </source>
</evidence>
<gene>
    <name evidence="2" type="ORF">K435DRAFT_762158</name>
</gene>
<dbReference type="EMBL" id="ML179423">
    <property type="protein sequence ID" value="THU88082.1"/>
    <property type="molecule type" value="Genomic_DNA"/>
</dbReference>
<dbReference type="Pfam" id="PF13409">
    <property type="entry name" value="GST_N_2"/>
    <property type="match status" value="1"/>
</dbReference>
<dbReference type="InterPro" id="IPR036282">
    <property type="entry name" value="Glutathione-S-Trfase_C_sf"/>
</dbReference>
<dbReference type="InterPro" id="IPR054416">
    <property type="entry name" value="GST_UstS-like_C"/>
</dbReference>
<dbReference type="PANTHER" id="PTHR42673:SF4">
    <property type="entry name" value="MALEYLACETOACETATE ISOMERASE"/>
    <property type="match status" value="1"/>
</dbReference>
<evidence type="ECO:0000313" key="2">
    <source>
        <dbReference type="EMBL" id="THU88082.1"/>
    </source>
</evidence>
<reference evidence="2 3" key="1">
    <citation type="journal article" date="2019" name="Nat. Ecol. Evol.">
        <title>Megaphylogeny resolves global patterns of mushroom evolution.</title>
        <authorList>
            <person name="Varga T."/>
            <person name="Krizsan K."/>
            <person name="Foldi C."/>
            <person name="Dima B."/>
            <person name="Sanchez-Garcia M."/>
            <person name="Sanchez-Ramirez S."/>
            <person name="Szollosi G.J."/>
            <person name="Szarkandi J.G."/>
            <person name="Papp V."/>
            <person name="Albert L."/>
            <person name="Andreopoulos W."/>
            <person name="Angelini C."/>
            <person name="Antonin V."/>
            <person name="Barry K.W."/>
            <person name="Bougher N.L."/>
            <person name="Buchanan P."/>
            <person name="Buyck B."/>
            <person name="Bense V."/>
            <person name="Catcheside P."/>
            <person name="Chovatia M."/>
            <person name="Cooper J."/>
            <person name="Damon W."/>
            <person name="Desjardin D."/>
            <person name="Finy P."/>
            <person name="Geml J."/>
            <person name="Haridas S."/>
            <person name="Hughes K."/>
            <person name="Justo A."/>
            <person name="Karasinski D."/>
            <person name="Kautmanova I."/>
            <person name="Kiss B."/>
            <person name="Kocsube S."/>
            <person name="Kotiranta H."/>
            <person name="LaButti K.M."/>
            <person name="Lechner B.E."/>
            <person name="Liimatainen K."/>
            <person name="Lipzen A."/>
            <person name="Lukacs Z."/>
            <person name="Mihaltcheva S."/>
            <person name="Morgado L.N."/>
            <person name="Niskanen T."/>
            <person name="Noordeloos M.E."/>
            <person name="Ohm R.A."/>
            <person name="Ortiz-Santana B."/>
            <person name="Ovrebo C."/>
            <person name="Racz N."/>
            <person name="Riley R."/>
            <person name="Savchenko A."/>
            <person name="Shiryaev A."/>
            <person name="Soop K."/>
            <person name="Spirin V."/>
            <person name="Szebenyi C."/>
            <person name="Tomsovsky M."/>
            <person name="Tulloss R.E."/>
            <person name="Uehling J."/>
            <person name="Grigoriev I.V."/>
            <person name="Vagvolgyi C."/>
            <person name="Papp T."/>
            <person name="Martin F.M."/>
            <person name="Miettinen O."/>
            <person name="Hibbett D.S."/>
            <person name="Nagy L.G."/>
        </authorList>
    </citation>
    <scope>NUCLEOTIDE SEQUENCE [LARGE SCALE GENOMIC DNA]</scope>
    <source>
        <strain evidence="2 3">CBS 962.96</strain>
    </source>
</reference>
<sequence length="261" mass="29565">MTEATQLKPLILYDFPSKKPGVKSWNGNVWKARYSLNYKGLPYKTIWVEYPDVASTLEAAGCPPNPVFKKPDGSPIYTLPAIVDPNTGACVSESLLIAVYLDKTYPGKPTLIPAGTRAFHEALLDAFMPNIFPFIKFAMLKTAEVLLNPKSDVYFREARKNDVLRGVSVEDAYPKGDEVQVVWKQIEDGMNKMATWMDKGGYKFAMGDKISFADFVFAGFLQYNKKAWGEESKEWKNMSVNWDGGRWGKLLKDLKEYERDD</sequence>
<name>A0A4S8LGC0_DENBC</name>
<organism evidence="2 3">
    <name type="scientific">Dendrothele bispora (strain CBS 962.96)</name>
    <dbReference type="NCBI Taxonomy" id="1314807"/>
    <lineage>
        <taxon>Eukaryota</taxon>
        <taxon>Fungi</taxon>
        <taxon>Dikarya</taxon>
        <taxon>Basidiomycota</taxon>
        <taxon>Agaricomycotina</taxon>
        <taxon>Agaricomycetes</taxon>
        <taxon>Agaricomycetidae</taxon>
        <taxon>Agaricales</taxon>
        <taxon>Agaricales incertae sedis</taxon>
        <taxon>Dendrothele</taxon>
    </lineage>
</organism>
<feature type="domain" description="GST N-terminal" evidence="1">
    <location>
        <begin position="16"/>
        <end position="109"/>
    </location>
</feature>
<dbReference type="GO" id="GO:0006749">
    <property type="term" value="P:glutathione metabolic process"/>
    <property type="evidence" value="ECO:0007669"/>
    <property type="project" value="TreeGrafter"/>
</dbReference>
<dbReference type="Gene3D" id="3.40.30.10">
    <property type="entry name" value="Glutaredoxin"/>
    <property type="match status" value="1"/>
</dbReference>
<dbReference type="Proteomes" id="UP000297245">
    <property type="component" value="Unassembled WGS sequence"/>
</dbReference>
<dbReference type="SUPFAM" id="SSF52833">
    <property type="entry name" value="Thioredoxin-like"/>
    <property type="match status" value="1"/>
</dbReference>
<proteinExistence type="predicted"/>
<dbReference type="GO" id="GO:0016034">
    <property type="term" value="F:maleylacetoacetate isomerase activity"/>
    <property type="evidence" value="ECO:0007669"/>
    <property type="project" value="TreeGrafter"/>
</dbReference>
<dbReference type="GO" id="GO:0006559">
    <property type="term" value="P:L-phenylalanine catabolic process"/>
    <property type="evidence" value="ECO:0007669"/>
    <property type="project" value="TreeGrafter"/>
</dbReference>
<accession>A0A4S8LGC0</accession>
<dbReference type="PANTHER" id="PTHR42673">
    <property type="entry name" value="MALEYLACETOACETATE ISOMERASE"/>
    <property type="match status" value="1"/>
</dbReference>
<dbReference type="AlphaFoldDB" id="A0A4S8LGC0"/>